<reference evidence="2" key="1">
    <citation type="journal article" date="2014" name="Front. Microbiol.">
        <title>High frequency of phylogenetically diverse reductive dehalogenase-homologous genes in deep subseafloor sedimentary metagenomes.</title>
        <authorList>
            <person name="Kawai M."/>
            <person name="Futagami T."/>
            <person name="Toyoda A."/>
            <person name="Takaki Y."/>
            <person name="Nishi S."/>
            <person name="Hori S."/>
            <person name="Arai W."/>
            <person name="Tsubouchi T."/>
            <person name="Morono Y."/>
            <person name="Uchiyama I."/>
            <person name="Ito T."/>
            <person name="Fujiyama A."/>
            <person name="Inagaki F."/>
            <person name="Takami H."/>
        </authorList>
    </citation>
    <scope>NUCLEOTIDE SEQUENCE</scope>
    <source>
        <strain evidence="2">Expedition CK06-06</strain>
    </source>
</reference>
<comment type="caution">
    <text evidence="2">The sequence shown here is derived from an EMBL/GenBank/DDBJ whole genome shotgun (WGS) entry which is preliminary data.</text>
</comment>
<sequence length="204" mass="23481">MITLTYPCVYPSDGKLVKRQLRAFLKFALCHLFPREENCERIAYLWFLEFQARGAPHIHILLDARVPTSFDHTRIIRERVSAAWYRIVDSGDPAHLAAGTRCEAIREPDGAAHYAVKYAHKMRQKAVPSDYQNVGRFWGHSKAVTPVPLEEISCREDDVRETLSDWPYLPEADRVMYRVLYGTSSLFQGRGRPFQLLRDTAAAE</sequence>
<dbReference type="AlphaFoldDB" id="X0ZRP3"/>
<dbReference type="InterPro" id="IPR056906">
    <property type="entry name" value="ORF2/G2P_dom"/>
</dbReference>
<proteinExistence type="predicted"/>
<accession>X0ZRP3</accession>
<dbReference type="Pfam" id="PF23343">
    <property type="entry name" value="REP_ORF2-G2P"/>
    <property type="match status" value="1"/>
</dbReference>
<evidence type="ECO:0000259" key="1">
    <source>
        <dbReference type="Pfam" id="PF23343"/>
    </source>
</evidence>
<evidence type="ECO:0000313" key="2">
    <source>
        <dbReference type="EMBL" id="GAG60722.1"/>
    </source>
</evidence>
<protein>
    <recommendedName>
        <fullName evidence="1">Replication-associated protein ORF2/G2P domain-containing protein</fullName>
    </recommendedName>
</protein>
<feature type="domain" description="Replication-associated protein ORF2/G2P" evidence="1">
    <location>
        <begin position="1"/>
        <end position="122"/>
    </location>
</feature>
<name>X0ZRP3_9ZZZZ</name>
<organism evidence="2">
    <name type="scientific">marine sediment metagenome</name>
    <dbReference type="NCBI Taxonomy" id="412755"/>
    <lineage>
        <taxon>unclassified sequences</taxon>
        <taxon>metagenomes</taxon>
        <taxon>ecological metagenomes</taxon>
    </lineage>
</organism>
<dbReference type="EMBL" id="BART01007626">
    <property type="protein sequence ID" value="GAG60722.1"/>
    <property type="molecule type" value="Genomic_DNA"/>
</dbReference>
<gene>
    <name evidence="2" type="ORF">S01H4_17329</name>
</gene>